<proteinExistence type="predicted"/>
<accession>A0A9N7VD34</accession>
<organism evidence="2 3">
    <name type="scientific">Pleuronectes platessa</name>
    <name type="common">European plaice</name>
    <dbReference type="NCBI Taxonomy" id="8262"/>
    <lineage>
        <taxon>Eukaryota</taxon>
        <taxon>Metazoa</taxon>
        <taxon>Chordata</taxon>
        <taxon>Craniata</taxon>
        <taxon>Vertebrata</taxon>
        <taxon>Euteleostomi</taxon>
        <taxon>Actinopterygii</taxon>
        <taxon>Neopterygii</taxon>
        <taxon>Teleostei</taxon>
        <taxon>Neoteleostei</taxon>
        <taxon>Acanthomorphata</taxon>
        <taxon>Carangaria</taxon>
        <taxon>Pleuronectiformes</taxon>
        <taxon>Pleuronectoidei</taxon>
        <taxon>Pleuronectidae</taxon>
        <taxon>Pleuronectes</taxon>
    </lineage>
</organism>
<feature type="region of interest" description="Disordered" evidence="1">
    <location>
        <begin position="76"/>
        <end position="100"/>
    </location>
</feature>
<reference evidence="2" key="1">
    <citation type="submission" date="2020-03" db="EMBL/GenBank/DDBJ databases">
        <authorList>
            <person name="Weist P."/>
        </authorList>
    </citation>
    <scope>NUCLEOTIDE SEQUENCE</scope>
</reference>
<keyword evidence="3" id="KW-1185">Reference proteome</keyword>
<evidence type="ECO:0000313" key="2">
    <source>
        <dbReference type="EMBL" id="CAB1448681.1"/>
    </source>
</evidence>
<comment type="caution">
    <text evidence="2">The sequence shown here is derived from an EMBL/GenBank/DDBJ whole genome shotgun (WGS) entry which is preliminary data.</text>
</comment>
<protein>
    <submittedName>
        <fullName evidence="2">Uncharacterized protein</fullName>
    </submittedName>
</protein>
<gene>
    <name evidence="2" type="ORF">PLEPLA_LOCUS36330</name>
</gene>
<name>A0A9N7VD34_PLEPL</name>
<dbReference type="AlphaFoldDB" id="A0A9N7VD34"/>
<evidence type="ECO:0000256" key="1">
    <source>
        <dbReference type="SAM" id="MobiDB-lite"/>
    </source>
</evidence>
<dbReference type="Proteomes" id="UP001153269">
    <property type="component" value="Unassembled WGS sequence"/>
</dbReference>
<evidence type="ECO:0000313" key="3">
    <source>
        <dbReference type="Proteomes" id="UP001153269"/>
    </source>
</evidence>
<dbReference type="EMBL" id="CADEAL010003985">
    <property type="protein sequence ID" value="CAB1448681.1"/>
    <property type="molecule type" value="Genomic_DNA"/>
</dbReference>
<sequence>MSSNYSQVLWVLQVEPFQTANPEAAAADRFSSPLGSHRCWLRARRLPAPSTPPIPPDQHPEADICWRTVTRGHLPGQASLLRTDSRTDPLLVSPPPTPHL</sequence>